<keyword evidence="3 5" id="KW-1133">Transmembrane helix</keyword>
<accession>A0A8J2JUZ6</accession>
<dbReference type="Proteomes" id="UP000708208">
    <property type="component" value="Unassembled WGS sequence"/>
</dbReference>
<evidence type="ECO:0000256" key="1">
    <source>
        <dbReference type="ARBA" id="ARBA00004141"/>
    </source>
</evidence>
<comment type="subcellular location">
    <subcellularLocation>
        <location evidence="1">Membrane</location>
        <topology evidence="1">Multi-pass membrane protein</topology>
    </subcellularLocation>
</comment>
<dbReference type="Pfam" id="PF00892">
    <property type="entry name" value="EamA"/>
    <property type="match status" value="1"/>
</dbReference>
<feature type="transmembrane region" description="Helical" evidence="5">
    <location>
        <begin position="58"/>
        <end position="76"/>
    </location>
</feature>
<keyword evidence="8" id="KW-1185">Reference proteome</keyword>
<feature type="non-terminal residue" evidence="7">
    <location>
        <position position="1"/>
    </location>
</feature>
<dbReference type="GO" id="GO:0016020">
    <property type="term" value="C:membrane"/>
    <property type="evidence" value="ECO:0007669"/>
    <property type="project" value="UniProtKB-SubCell"/>
</dbReference>
<sequence>MLCSRYLHKQPVFDTIYPPCQEDNRKNILFLLLRSTAALSSLIIQFYSLQYISLADQMVIGSSQPVFVSIVAYFLLGEKCGLIPVVNCFLTIIGMCIVAKPPMLTGQESFETDLLIGCALALASTGMSVISIIFTRKLKHLHFTITAFTFGLFSIVVSLSASLALKTFQLPKNEAHLLIAILLA</sequence>
<dbReference type="PANTHER" id="PTHR22911:SF6">
    <property type="entry name" value="SOLUTE CARRIER FAMILY 35 MEMBER G1"/>
    <property type="match status" value="1"/>
</dbReference>
<organism evidence="7 8">
    <name type="scientific">Allacma fusca</name>
    <dbReference type="NCBI Taxonomy" id="39272"/>
    <lineage>
        <taxon>Eukaryota</taxon>
        <taxon>Metazoa</taxon>
        <taxon>Ecdysozoa</taxon>
        <taxon>Arthropoda</taxon>
        <taxon>Hexapoda</taxon>
        <taxon>Collembola</taxon>
        <taxon>Symphypleona</taxon>
        <taxon>Sminthuridae</taxon>
        <taxon>Allacma</taxon>
    </lineage>
</organism>
<dbReference type="OrthoDB" id="306876at2759"/>
<dbReference type="PANTHER" id="PTHR22911">
    <property type="entry name" value="ACYL-MALONYL CONDENSING ENZYME-RELATED"/>
    <property type="match status" value="1"/>
</dbReference>
<feature type="transmembrane region" description="Helical" evidence="5">
    <location>
        <begin position="141"/>
        <end position="165"/>
    </location>
</feature>
<dbReference type="EMBL" id="CAJVCH010155478">
    <property type="protein sequence ID" value="CAG7727928.1"/>
    <property type="molecule type" value="Genomic_DNA"/>
</dbReference>
<feature type="transmembrane region" description="Helical" evidence="5">
    <location>
        <begin position="83"/>
        <end position="102"/>
    </location>
</feature>
<dbReference type="InterPro" id="IPR000620">
    <property type="entry name" value="EamA_dom"/>
</dbReference>
<gene>
    <name evidence="7" type="ORF">AFUS01_LOCUS16744</name>
</gene>
<evidence type="ECO:0000256" key="2">
    <source>
        <dbReference type="ARBA" id="ARBA00022692"/>
    </source>
</evidence>
<proteinExistence type="predicted"/>
<keyword evidence="2 5" id="KW-0812">Transmembrane</keyword>
<dbReference type="AlphaFoldDB" id="A0A8J2JUZ6"/>
<evidence type="ECO:0000313" key="7">
    <source>
        <dbReference type="EMBL" id="CAG7727928.1"/>
    </source>
</evidence>
<evidence type="ECO:0000259" key="6">
    <source>
        <dbReference type="Pfam" id="PF00892"/>
    </source>
</evidence>
<feature type="domain" description="EamA" evidence="6">
    <location>
        <begin position="24"/>
        <end position="98"/>
    </location>
</feature>
<keyword evidence="4 5" id="KW-0472">Membrane</keyword>
<feature type="transmembrane region" description="Helical" evidence="5">
    <location>
        <begin position="31"/>
        <end position="52"/>
    </location>
</feature>
<evidence type="ECO:0000256" key="4">
    <source>
        <dbReference type="ARBA" id="ARBA00023136"/>
    </source>
</evidence>
<feature type="transmembrane region" description="Helical" evidence="5">
    <location>
        <begin position="114"/>
        <end position="134"/>
    </location>
</feature>
<protein>
    <recommendedName>
        <fullName evidence="6">EamA domain-containing protein</fullName>
    </recommendedName>
</protein>
<evidence type="ECO:0000256" key="5">
    <source>
        <dbReference type="SAM" id="Phobius"/>
    </source>
</evidence>
<reference evidence="7" key="1">
    <citation type="submission" date="2021-06" db="EMBL/GenBank/DDBJ databases">
        <authorList>
            <person name="Hodson N. C."/>
            <person name="Mongue J. A."/>
            <person name="Jaron S. K."/>
        </authorList>
    </citation>
    <scope>NUCLEOTIDE SEQUENCE</scope>
</reference>
<name>A0A8J2JUZ6_9HEXA</name>
<comment type="caution">
    <text evidence="7">The sequence shown here is derived from an EMBL/GenBank/DDBJ whole genome shotgun (WGS) entry which is preliminary data.</text>
</comment>
<evidence type="ECO:0000256" key="3">
    <source>
        <dbReference type="ARBA" id="ARBA00022989"/>
    </source>
</evidence>
<evidence type="ECO:0000313" key="8">
    <source>
        <dbReference type="Proteomes" id="UP000708208"/>
    </source>
</evidence>